<dbReference type="HOGENOM" id="CLU_025040_0_1_0"/>
<dbReference type="EC" id="2.4.2.2" evidence="6"/>
<dbReference type="InterPro" id="IPR000312">
    <property type="entry name" value="Glycosyl_Trfase_fam3"/>
</dbReference>
<evidence type="ECO:0000256" key="4">
    <source>
        <dbReference type="ARBA" id="ARBA00022679"/>
    </source>
</evidence>
<dbReference type="InterPro" id="IPR018090">
    <property type="entry name" value="Pyrmidine_PPas_bac/euk"/>
</dbReference>
<dbReference type="Pfam" id="PF02885">
    <property type="entry name" value="Glycos_trans_3N"/>
    <property type="match status" value="1"/>
</dbReference>
<dbReference type="OrthoDB" id="9763887at2"/>
<dbReference type="PROSITE" id="PS00647">
    <property type="entry name" value="THYMID_PHOSPHORYLASE"/>
    <property type="match status" value="1"/>
</dbReference>
<dbReference type="GO" id="GO:0005829">
    <property type="term" value="C:cytosol"/>
    <property type="evidence" value="ECO:0007669"/>
    <property type="project" value="TreeGrafter"/>
</dbReference>
<dbReference type="InterPro" id="IPR036566">
    <property type="entry name" value="PYNP-like_C_sf"/>
</dbReference>
<dbReference type="GO" id="GO:0004645">
    <property type="term" value="F:1,4-alpha-oligoglucan phosphorylase activity"/>
    <property type="evidence" value="ECO:0007669"/>
    <property type="project" value="InterPro"/>
</dbReference>
<dbReference type="PIRSF" id="PIRSF000478">
    <property type="entry name" value="TP_PyNP"/>
    <property type="match status" value="1"/>
</dbReference>
<protein>
    <submittedName>
        <fullName evidence="6">Pyrimidine-nucleoside phosphorylase</fullName>
        <ecNumber evidence="6">2.4.2.2</ecNumber>
    </submittedName>
</protein>
<keyword evidence="7" id="KW-1185">Reference proteome</keyword>
<comment type="subunit">
    <text evidence="2">Homodimer.</text>
</comment>
<dbReference type="InterPro" id="IPR000053">
    <property type="entry name" value="Thymidine/pyrmidine_PPase"/>
</dbReference>
<dbReference type="SUPFAM" id="SSF52418">
    <property type="entry name" value="Nucleoside phosphorylase/phosphoribosyltransferase catalytic domain"/>
    <property type="match status" value="1"/>
</dbReference>
<reference evidence="6 7" key="2">
    <citation type="journal article" date="2011" name="J. Bacteriol.">
        <title>Genome Sequence of Kosmotoga olearia Strain TBF 19.5.1, a Thermophilic Bacterium with a Wide Growth Temperature Range, Isolated from the Troll B Oil Platform in the North Sea.</title>
        <authorList>
            <person name="Swithers K.S."/>
            <person name="Dipippo J.L."/>
            <person name="Bruce D.C."/>
            <person name="Detter C."/>
            <person name="Tapia R."/>
            <person name="Han S."/>
            <person name="Goodwin L.A."/>
            <person name="Han J."/>
            <person name="Woyke T."/>
            <person name="Pitluck S."/>
            <person name="Pennacchio L."/>
            <person name="Nolan M."/>
            <person name="Mikhailova N."/>
            <person name="Land M.L."/>
            <person name="Nesbo C.L."/>
            <person name="Gogarten J.P."/>
            <person name="Noll K.M."/>
        </authorList>
    </citation>
    <scope>NUCLEOTIDE SEQUENCE [LARGE SCALE GENOMIC DNA]</scope>
    <source>
        <strain evidence="7">ATCC BAA-1733 / DSM 21960 / TBF 19.5.1</strain>
    </source>
</reference>
<keyword evidence="3 6" id="KW-0328">Glycosyltransferase</keyword>
<dbReference type="Gene3D" id="1.20.970.10">
    <property type="entry name" value="Transferase, Pyrimidine Nucleoside Phosphorylase, Chain C"/>
    <property type="match status" value="1"/>
</dbReference>
<dbReference type="Pfam" id="PF07831">
    <property type="entry name" value="PYNP_C"/>
    <property type="match status" value="1"/>
</dbReference>
<dbReference type="RefSeq" id="WP_015868908.1">
    <property type="nucleotide sequence ID" value="NC_012785.1"/>
</dbReference>
<dbReference type="AlphaFoldDB" id="C5CET3"/>
<dbReference type="NCBIfam" id="NF004490">
    <property type="entry name" value="PRK05820.1"/>
    <property type="match status" value="1"/>
</dbReference>
<gene>
    <name evidence="6" type="ordered locus">Kole_1573</name>
</gene>
<dbReference type="SUPFAM" id="SSF54680">
    <property type="entry name" value="Pyrimidine nucleoside phosphorylase C-terminal domain"/>
    <property type="match status" value="1"/>
</dbReference>
<evidence type="ECO:0000313" key="6">
    <source>
        <dbReference type="EMBL" id="ACR80263.1"/>
    </source>
</evidence>
<dbReference type="GO" id="GO:0006213">
    <property type="term" value="P:pyrimidine nucleoside metabolic process"/>
    <property type="evidence" value="ECO:0007669"/>
    <property type="project" value="InterPro"/>
</dbReference>
<dbReference type="SMART" id="SM00941">
    <property type="entry name" value="PYNP_C"/>
    <property type="match status" value="1"/>
</dbReference>
<dbReference type="KEGG" id="kol:Kole_1573"/>
<evidence type="ECO:0000259" key="5">
    <source>
        <dbReference type="SMART" id="SM00941"/>
    </source>
</evidence>
<accession>C5CET3</accession>
<dbReference type="NCBIfam" id="NF004747">
    <property type="entry name" value="PRK06078.1"/>
    <property type="match status" value="1"/>
</dbReference>
<evidence type="ECO:0000313" key="7">
    <source>
        <dbReference type="Proteomes" id="UP000002382"/>
    </source>
</evidence>
<dbReference type="EMBL" id="CP001634">
    <property type="protein sequence ID" value="ACR80263.1"/>
    <property type="molecule type" value="Genomic_DNA"/>
</dbReference>
<dbReference type="PANTHER" id="PTHR10515:SF0">
    <property type="entry name" value="THYMIDINE PHOSPHORYLASE"/>
    <property type="match status" value="1"/>
</dbReference>
<dbReference type="InterPro" id="IPR036320">
    <property type="entry name" value="Glycosyl_Trfase_fam3_N_dom_sf"/>
</dbReference>
<dbReference type="InterPro" id="IPR017872">
    <property type="entry name" value="Pyrmidine_PPase_CS"/>
</dbReference>
<dbReference type="GO" id="GO:0006206">
    <property type="term" value="P:pyrimidine nucleobase metabolic process"/>
    <property type="evidence" value="ECO:0007669"/>
    <property type="project" value="InterPro"/>
</dbReference>
<evidence type="ECO:0000256" key="3">
    <source>
        <dbReference type="ARBA" id="ARBA00022676"/>
    </source>
</evidence>
<dbReference type="GO" id="GO:0009032">
    <property type="term" value="F:thymidine phosphorylase activity"/>
    <property type="evidence" value="ECO:0007669"/>
    <property type="project" value="TreeGrafter"/>
</dbReference>
<dbReference type="FunFam" id="3.40.1030.10:FF:000003">
    <property type="entry name" value="Pyrimidine-nucleoside phosphorylase"/>
    <property type="match status" value="1"/>
</dbReference>
<name>C5CET3_KOSOT</name>
<dbReference type="InterPro" id="IPR013102">
    <property type="entry name" value="PYNP_C"/>
</dbReference>
<organism evidence="6 7">
    <name type="scientific">Kosmotoga olearia (strain ATCC BAA-1733 / DSM 21960 / TBF 19.5.1)</name>
    <dbReference type="NCBI Taxonomy" id="521045"/>
    <lineage>
        <taxon>Bacteria</taxon>
        <taxon>Thermotogati</taxon>
        <taxon>Thermotogota</taxon>
        <taxon>Thermotogae</taxon>
        <taxon>Kosmotogales</taxon>
        <taxon>Kosmotogaceae</taxon>
        <taxon>Kosmotoga</taxon>
    </lineage>
</organism>
<sequence length="433" mass="46822">MRAYDVILKKRNGLPNSHEELKFLIEGYVKGEVPDYQVSAWLMAVYFNHLTPEERFDMTRIMLESGDQISLSEVNGIKVDKHSTGGVGDKVTLVVGPIVAAAGLTMAKLSGRGLGHTGGTIDKLESIPGFRTALKKEEFFKIANEVGLVVAGQTATVAPADKKLYALRDVTATVDEISLIASSIMSKKLAIHSDVIVLDVKVGTGAFMKSIEEATELARAMIDIGKRYGRKIGAVVSDMNQPLGKMVGNALEVKEAVETLKGNGPEDLDRLCRLISARLIELARGVSSEEAEKMVKDVLESGEALEKFRSFVIAQGGDGSVVDSPESVLPAAKGTMEVLSSKDGYISYIDAEQVGISSMILGAGRAKKEDAIDYAVGIEVFKKLGDRVLKGDPIARLYFNDEEKAEKAKELFLEAYKISDAPIEPPSLVHEIF</sequence>
<dbReference type="PANTHER" id="PTHR10515">
    <property type="entry name" value="THYMIDINE PHOSPHORYLASE"/>
    <property type="match status" value="1"/>
</dbReference>
<dbReference type="Proteomes" id="UP000002382">
    <property type="component" value="Chromosome"/>
</dbReference>
<dbReference type="InterPro" id="IPR035902">
    <property type="entry name" value="Nuc_phospho_transferase"/>
</dbReference>
<feature type="domain" description="Pyrimidine nucleoside phosphorylase C-terminal" evidence="5">
    <location>
        <begin position="345"/>
        <end position="419"/>
    </location>
</feature>
<evidence type="ECO:0000256" key="1">
    <source>
        <dbReference type="ARBA" id="ARBA00006915"/>
    </source>
</evidence>
<dbReference type="Pfam" id="PF00591">
    <property type="entry name" value="Glycos_transf_3"/>
    <property type="match status" value="1"/>
</dbReference>
<keyword evidence="4 6" id="KW-0808">Transferase</keyword>
<evidence type="ECO:0000256" key="2">
    <source>
        <dbReference type="ARBA" id="ARBA00011738"/>
    </source>
</evidence>
<dbReference type="Gene3D" id="3.90.1170.30">
    <property type="entry name" value="Pyrimidine nucleoside phosphorylase-like, C-terminal domain"/>
    <property type="match status" value="1"/>
</dbReference>
<dbReference type="eggNOG" id="COG0213">
    <property type="taxonomic scope" value="Bacteria"/>
</dbReference>
<dbReference type="NCBIfam" id="TIGR02644">
    <property type="entry name" value="Y_phosphoryl"/>
    <property type="match status" value="1"/>
</dbReference>
<dbReference type="Gene3D" id="3.40.1030.10">
    <property type="entry name" value="Nucleoside phosphorylase/phosphoribosyltransferase catalytic domain"/>
    <property type="match status" value="1"/>
</dbReference>
<proteinExistence type="inferred from homology"/>
<reference evidence="6 7" key="1">
    <citation type="submission" date="2009-06" db="EMBL/GenBank/DDBJ databases">
        <title>Complete sequence of Thermotogales bacterium TBF 19.5.1.</title>
        <authorList>
            <consortium name="US DOE Joint Genome Institute"/>
            <person name="Lucas S."/>
            <person name="Copeland A."/>
            <person name="Lapidus A."/>
            <person name="Glavina del Rio T."/>
            <person name="Tice H."/>
            <person name="Bruce D."/>
            <person name="Goodwin L."/>
            <person name="Pitluck S."/>
            <person name="Chertkov O."/>
            <person name="Brettin T."/>
            <person name="Detter J.C."/>
            <person name="Han C."/>
            <person name="Schmutz J."/>
            <person name="Larimer F."/>
            <person name="Land M."/>
            <person name="Hauser L."/>
            <person name="Kyrpides N."/>
            <person name="Ovchinnikova G."/>
            <person name="Noll K."/>
        </authorList>
    </citation>
    <scope>NUCLEOTIDE SEQUENCE [LARGE SCALE GENOMIC DNA]</scope>
    <source>
        <strain evidence="7">ATCC BAA-1733 / DSM 21960 / TBF 19.5.1</strain>
    </source>
</reference>
<comment type="similarity">
    <text evidence="1">Belongs to the thymidine/pyrimidine-nucleoside phosphorylase family.</text>
</comment>
<dbReference type="SUPFAM" id="SSF47648">
    <property type="entry name" value="Nucleoside phosphorylase/phosphoribosyltransferase N-terminal domain"/>
    <property type="match status" value="1"/>
</dbReference>
<dbReference type="InterPro" id="IPR017459">
    <property type="entry name" value="Glycosyl_Trfase_fam3_N_dom"/>
</dbReference>
<dbReference type="STRING" id="521045.Kole_1573"/>